<dbReference type="Gene3D" id="2.60.40.2420">
    <property type="match status" value="1"/>
</dbReference>
<organism evidence="4 5">
    <name type="scientific">Faecalibacter bovis</name>
    <dbReference type="NCBI Taxonomy" id="2898187"/>
    <lineage>
        <taxon>Bacteria</taxon>
        <taxon>Pseudomonadati</taxon>
        <taxon>Bacteroidota</taxon>
        <taxon>Flavobacteriia</taxon>
        <taxon>Flavobacteriales</taxon>
        <taxon>Weeksellaceae</taxon>
        <taxon>Faecalibacter</taxon>
    </lineage>
</organism>
<dbReference type="RefSeq" id="WP_230475917.1">
    <property type="nucleotide sequence ID" value="NZ_CP072842.1"/>
</dbReference>
<reference evidence="4 5" key="1">
    <citation type="journal article" date="2021" name="Int. J. Syst. Evol. Microbiol.">
        <title>Faecalibacter bovis sp. nov., isolated from cow faeces.</title>
        <authorList>
            <person name="Li F."/>
            <person name="Zhao W."/>
            <person name="Hong Q."/>
            <person name="Shao Q."/>
            <person name="Song J."/>
            <person name="Yang S."/>
        </authorList>
    </citation>
    <scope>NUCLEOTIDE SEQUENCE [LARGE SCALE GENOMIC DNA]</scope>
    <source>
        <strain evidence="4 5">ZY171143</strain>
    </source>
</reference>
<keyword evidence="5" id="KW-1185">Reference proteome</keyword>
<evidence type="ECO:0000313" key="4">
    <source>
        <dbReference type="EMBL" id="QTV05288.1"/>
    </source>
</evidence>
<accession>A0ABX7XBN0</accession>
<sequence>MVSLKGVILNNEEIIHDLNFLLITIKKGKSNNLSNQKQEGRFVVEPNQKKELSEIKMNLSPGDELKSYLFIRDELNNSLIAKDSIFLQYDGNDIKLNQYTNQPVQIKTNEFILRGLVVDQTKTKGGRDFFDLFYSKYNLLSEKFPFVTTITEVPGIGRNSIIQIEDADKILYSFRVTPNEDFLVSQVEFTLRRLNQYYNEIKFIKDQISAP</sequence>
<keyword evidence="3" id="KW-0732">Signal</keyword>
<dbReference type="EMBL" id="CP072842">
    <property type="protein sequence ID" value="QTV05288.1"/>
    <property type="molecule type" value="Genomic_DNA"/>
</dbReference>
<dbReference type="Proteomes" id="UP000672011">
    <property type="component" value="Chromosome"/>
</dbReference>
<dbReference type="InterPro" id="IPR053722">
    <property type="entry name" value="Curli_assembly_CsgC/AgfC"/>
</dbReference>
<evidence type="ECO:0000256" key="2">
    <source>
        <dbReference type="ARBA" id="ARBA00014024"/>
    </source>
</evidence>
<dbReference type="Pfam" id="PF10627">
    <property type="entry name" value="CsgE"/>
    <property type="match status" value="1"/>
</dbReference>
<evidence type="ECO:0000313" key="5">
    <source>
        <dbReference type="Proteomes" id="UP000672011"/>
    </source>
</evidence>
<dbReference type="InterPro" id="IPR018900">
    <property type="entry name" value="Curli_CsgE"/>
</dbReference>
<evidence type="ECO:0000256" key="1">
    <source>
        <dbReference type="ARBA" id="ARBA00003989"/>
    </source>
</evidence>
<name>A0ABX7XBN0_9FLAO</name>
<evidence type="ECO:0000256" key="3">
    <source>
        <dbReference type="ARBA" id="ARBA00022729"/>
    </source>
</evidence>
<proteinExistence type="predicted"/>
<protein>
    <recommendedName>
        <fullName evidence="2">Curli production assembly/transport component CsgE</fullName>
    </recommendedName>
</protein>
<comment type="function">
    <text evidence="1">May be involved in the biogenesis of curli organelles.</text>
</comment>
<gene>
    <name evidence="4" type="ORF">J9309_10950</name>
</gene>
<reference evidence="5" key="2">
    <citation type="submission" date="2021-04" db="EMBL/GenBank/DDBJ databases">
        <title>Taxonomy of Flavobacteriaceae bacterium ZY171143.</title>
        <authorList>
            <person name="Li F."/>
        </authorList>
    </citation>
    <scope>NUCLEOTIDE SEQUENCE [LARGE SCALE GENOMIC DNA]</scope>
    <source>
        <strain evidence="5">ZY171143</strain>
    </source>
</reference>